<proteinExistence type="inferred from homology"/>
<evidence type="ECO:0000256" key="2">
    <source>
        <dbReference type="ARBA" id="ARBA00004514"/>
    </source>
</evidence>
<dbReference type="InterPro" id="IPR023210">
    <property type="entry name" value="NADP_OxRdtase_dom"/>
</dbReference>
<dbReference type="InterPro" id="IPR036812">
    <property type="entry name" value="NAD(P)_OxRdtase_dom_sf"/>
</dbReference>
<dbReference type="Gene3D" id="1.25.40.10">
    <property type="entry name" value="Tetratricopeptide repeat domain"/>
    <property type="match status" value="1"/>
</dbReference>
<evidence type="ECO:0000256" key="10">
    <source>
        <dbReference type="ARBA" id="ARBA00044808"/>
    </source>
</evidence>
<comment type="similarity">
    <text evidence="3">Belongs to the aldo/keto reductase family.</text>
</comment>
<keyword evidence="4" id="KW-1003">Cell membrane</keyword>
<keyword evidence="16" id="KW-0175">Coiled coil</keyword>
<keyword evidence="21" id="KW-1185">Reference proteome</keyword>
<dbReference type="Gene3D" id="3.20.20.100">
    <property type="entry name" value="NADP-dependent oxidoreductase domain"/>
    <property type="match status" value="1"/>
</dbReference>
<comment type="catalytic activity">
    <reaction evidence="12">
        <text>S-nitrosoglutathione + NADPH + H(+) = S-(hydroxysulfenamide)glutathione + NADP(+)</text>
        <dbReference type="Rhea" id="RHEA:63500"/>
        <dbReference type="ChEBI" id="CHEBI:15378"/>
        <dbReference type="ChEBI" id="CHEBI:57783"/>
        <dbReference type="ChEBI" id="CHEBI:58349"/>
        <dbReference type="ChEBI" id="CHEBI:145544"/>
        <dbReference type="ChEBI" id="CHEBI:229723"/>
    </reaction>
</comment>
<dbReference type="InterPro" id="IPR019734">
    <property type="entry name" value="TPR_rpt"/>
</dbReference>
<feature type="domain" description="NADP-dependent oxidoreductase" evidence="18">
    <location>
        <begin position="17"/>
        <end position="292"/>
    </location>
</feature>
<dbReference type="PROSITE" id="PS00798">
    <property type="entry name" value="ALDOKETO_REDUCTASE_1"/>
    <property type="match status" value="1"/>
</dbReference>
<dbReference type="GO" id="GO:0046185">
    <property type="term" value="P:aldehyde catabolic process"/>
    <property type="evidence" value="ECO:0007669"/>
    <property type="project" value="InterPro"/>
</dbReference>
<feature type="region of interest" description="Disordered" evidence="17">
    <location>
        <begin position="422"/>
        <end position="445"/>
    </location>
</feature>
<comment type="caution">
    <text evidence="20">The sequence shown here is derived from an EMBL/GenBank/DDBJ whole genome shotgun (WGS) entry which is preliminary data.</text>
</comment>
<evidence type="ECO:0000256" key="16">
    <source>
        <dbReference type="SAM" id="Coils"/>
    </source>
</evidence>
<feature type="compositionally biased region" description="Acidic residues" evidence="17">
    <location>
        <begin position="594"/>
        <end position="625"/>
    </location>
</feature>
<dbReference type="GO" id="GO:0042593">
    <property type="term" value="P:glucose homeostasis"/>
    <property type="evidence" value="ECO:0007669"/>
    <property type="project" value="UniProtKB-ARBA"/>
</dbReference>
<protein>
    <recommendedName>
        <fullName evidence="9">alcohol dehydrogenase (NADP(+))</fullName>
        <ecNumber evidence="9">1.1.1.2</ecNumber>
    </recommendedName>
    <alternativeName>
        <fullName evidence="10">S-nitroso-CoA reductase</fullName>
    </alternativeName>
</protein>
<evidence type="ECO:0000256" key="17">
    <source>
        <dbReference type="SAM" id="MobiDB-lite"/>
    </source>
</evidence>
<dbReference type="PROSITE" id="PS00063">
    <property type="entry name" value="ALDOKETO_REDUCTASE_3"/>
    <property type="match status" value="1"/>
</dbReference>
<comment type="catalytic activity">
    <reaction evidence="13">
        <text>a primary alcohol + NADP(+) = an aldehyde + NADPH + H(+)</text>
        <dbReference type="Rhea" id="RHEA:15937"/>
        <dbReference type="ChEBI" id="CHEBI:15378"/>
        <dbReference type="ChEBI" id="CHEBI:15734"/>
        <dbReference type="ChEBI" id="CHEBI:17478"/>
        <dbReference type="ChEBI" id="CHEBI:57783"/>
        <dbReference type="ChEBI" id="CHEBI:58349"/>
        <dbReference type="EC" id="1.1.1.2"/>
    </reaction>
</comment>
<keyword evidence="7" id="KW-0560">Oxidoreductase</keyword>
<evidence type="ECO:0000256" key="3">
    <source>
        <dbReference type="ARBA" id="ARBA00007905"/>
    </source>
</evidence>
<feature type="compositionally biased region" description="Basic and acidic residues" evidence="17">
    <location>
        <begin position="494"/>
        <end position="524"/>
    </location>
</feature>
<comment type="catalytic activity">
    <reaction evidence="11">
        <text>S-nitroso-CoA + NADPH + H(+) = sulfinamide-CoA + NADP(+)</text>
        <dbReference type="Rhea" id="RHEA:78375"/>
        <dbReference type="ChEBI" id="CHEBI:15378"/>
        <dbReference type="ChEBI" id="CHEBI:57783"/>
        <dbReference type="ChEBI" id="CHEBI:58349"/>
        <dbReference type="ChEBI" id="CHEBI:145546"/>
        <dbReference type="ChEBI" id="CHEBI:145548"/>
    </reaction>
    <physiologicalReaction direction="left-to-right" evidence="11">
        <dbReference type="Rhea" id="RHEA:78376"/>
    </physiologicalReaction>
</comment>
<dbReference type="InterPro" id="IPR044481">
    <property type="entry name" value="AKR1A"/>
</dbReference>
<feature type="compositionally biased region" description="Low complexity" evidence="17">
    <location>
        <begin position="861"/>
        <end position="872"/>
    </location>
</feature>
<dbReference type="Pfam" id="PF10516">
    <property type="entry name" value="SHNi-TPR"/>
    <property type="match status" value="1"/>
</dbReference>
<evidence type="ECO:0000256" key="11">
    <source>
        <dbReference type="ARBA" id="ARBA00047706"/>
    </source>
</evidence>
<dbReference type="EC" id="1.1.1.2" evidence="9"/>
<feature type="compositionally biased region" description="Basic and acidic residues" evidence="17">
    <location>
        <begin position="578"/>
        <end position="593"/>
    </location>
</feature>
<dbReference type="PRINTS" id="PR00069">
    <property type="entry name" value="ALDKETRDTASE"/>
</dbReference>
<keyword evidence="6" id="KW-0521">NADP</keyword>
<sequence>MNDFAVLNTGRKMPLVGLGTWKSEPGKVKQAVIWALQAGYRHIDCAAVYGNESEIGEAFQEMLGPEKALRREDVFVTSKLWNTRHHPEDVEPALLKSLSELKLEYLDLYLIHWPYAFQQGDTTFPKKEDGSIIYDDIDYKVTWAAMEKLVEKGLVRAIGLSNFNSGQIDDVLSVANIKPSVLQVEGHPYLAQVELLAHCRDRGIVMTAYSPLGSPDRAWKRPDEPVLLQDPVISALAKKYNRSPAQVIIRWQTQRGVVTIPKSVTESRIKENLQVFEFTLEPEEMNNISELNKGWRYILPVITVRLKTSLYQGMRDIHTTPSMILIKTFCCKILMEEKPCSSSAADGSIDVAEEAKKLIGTGNRHLVMGDVVSAVSVFQEACAMLAERYGDTADECGEAFFLCGKSLLELARMENTVLGNALEGVPEESSEEGEKNDSKIESADNLDGKNADLKFQCFHHNTEKTRDELRAQVYDAMSVGKRDSGGEGQEEKEEGTAEEHAKKAEADASSQNEEKTESALENAEKTTVSPHKNEEKPAEFTLKNDEQAAENEVKELEEGAEASKLEDAMGTSSLNKNDGVKKTEELNEEKAVTMEEEGGDNDDDDDNDDEGEGSVEDKENEEEEVGNLQLAWEMLEVAKVIYKRKENKEDQLMAAQILLKLGEVGAESGNYTQALEDFQECLTIQLEHLPPHSRLLAETHYQLGMTFSYTAQYTQAIQHFTSSIQVIESRLAMLQEAIDKAEEAEAAKEEQSELEELKQLLPEIAERVEDAKESQRTAAAASQAIHQTLGGASTSSAFPAENGGASSSTTSQIEVKPSDGASSSKSTLDISHLVRKKRKPEDESPKKDSDAKKVKQETTVNGSGDSASNSNGVQEKMEQEA</sequence>
<evidence type="ECO:0000256" key="12">
    <source>
        <dbReference type="ARBA" id="ARBA00048207"/>
    </source>
</evidence>
<evidence type="ECO:0000256" key="9">
    <source>
        <dbReference type="ARBA" id="ARBA00024074"/>
    </source>
</evidence>
<keyword evidence="5" id="KW-0963">Cytoplasm</keyword>
<dbReference type="GO" id="GO:0005829">
    <property type="term" value="C:cytosol"/>
    <property type="evidence" value="ECO:0007669"/>
    <property type="project" value="UniProtKB-SubCell"/>
</dbReference>
<dbReference type="FunFam" id="3.20.20.100:FF:000006">
    <property type="entry name" value="Aldo-keto reductase family 1 member A1"/>
    <property type="match status" value="1"/>
</dbReference>
<evidence type="ECO:0000313" key="21">
    <source>
        <dbReference type="Proteomes" id="UP001239994"/>
    </source>
</evidence>
<feature type="repeat" description="TPR" evidence="15">
    <location>
        <begin position="655"/>
        <end position="688"/>
    </location>
</feature>
<feature type="domain" description="Tetratricopeptide SHNi-TPR" evidence="19">
    <location>
        <begin position="656"/>
        <end position="692"/>
    </location>
</feature>
<accession>A0AAD8ZCA3</accession>
<evidence type="ECO:0000256" key="6">
    <source>
        <dbReference type="ARBA" id="ARBA00022857"/>
    </source>
</evidence>
<feature type="non-terminal residue" evidence="20">
    <location>
        <position position="1"/>
    </location>
</feature>
<comment type="function">
    <text evidence="14">Catalyzes the NADPH-dependent reduction of a wide variety of carbonyl-containing compounds to their corresponding alcohols. Displays enzymatic activity towards endogenous metabolites such as aromatic and aliphatic aldehydes, ketones, monosaccharides and bile acids. Acts as an aldehyde-detoxification enzyme. Also acts as an inhibitor of protein S-nitrosylation by mediating degradation of S-nitroso-coenzyme A (S-nitroso-CoA), a cofactor required to S-nitrosylate proteins. Also acts as a S-nitroso-glutathione reductase by catalyzing the NADPH-dependent reduction of S-nitrosoglutathione. Displays no reductase activity towards retinoids.</text>
</comment>
<feature type="region of interest" description="Disordered" evidence="17">
    <location>
        <begin position="792"/>
        <end position="881"/>
    </location>
</feature>
<feature type="repeat" description="TPR" evidence="15">
    <location>
        <begin position="697"/>
        <end position="730"/>
    </location>
</feature>
<feature type="coiled-coil region" evidence="16">
    <location>
        <begin position="724"/>
        <end position="774"/>
    </location>
</feature>
<dbReference type="InterPro" id="IPR020471">
    <property type="entry name" value="AKR"/>
</dbReference>
<evidence type="ECO:0000256" key="4">
    <source>
        <dbReference type="ARBA" id="ARBA00022475"/>
    </source>
</evidence>
<gene>
    <name evidence="20" type="ORF">P4O66_009728</name>
</gene>
<feature type="compositionally biased region" description="Basic and acidic residues" evidence="17">
    <location>
        <begin position="531"/>
        <end position="567"/>
    </location>
</feature>
<evidence type="ECO:0000256" key="1">
    <source>
        <dbReference type="ARBA" id="ARBA00004221"/>
    </source>
</evidence>
<dbReference type="PROSITE" id="PS00062">
    <property type="entry name" value="ALDOKETO_REDUCTASE_2"/>
    <property type="match status" value="1"/>
</dbReference>
<dbReference type="InterPro" id="IPR019544">
    <property type="entry name" value="Tetratricopeptide_SHNi-TPR_dom"/>
</dbReference>
<comment type="subcellular location">
    <subcellularLocation>
        <location evidence="1">Apical cell membrane</location>
    </subcellularLocation>
    <subcellularLocation>
        <location evidence="2">Cytoplasm</location>
        <location evidence="2">Cytosol</location>
    </subcellularLocation>
</comment>
<evidence type="ECO:0000259" key="19">
    <source>
        <dbReference type="Pfam" id="PF10516"/>
    </source>
</evidence>
<evidence type="ECO:0000256" key="13">
    <source>
        <dbReference type="ARBA" id="ARBA00048262"/>
    </source>
</evidence>
<feature type="compositionally biased region" description="Polar residues" evidence="17">
    <location>
        <begin position="804"/>
        <end position="813"/>
    </location>
</feature>
<evidence type="ECO:0000256" key="15">
    <source>
        <dbReference type="PROSITE-ProRule" id="PRU00339"/>
    </source>
</evidence>
<feature type="compositionally biased region" description="Basic and acidic residues" evidence="17">
    <location>
        <begin position="839"/>
        <end position="856"/>
    </location>
</feature>
<keyword evidence="15" id="KW-0802">TPR repeat</keyword>
<evidence type="ECO:0000256" key="8">
    <source>
        <dbReference type="ARBA" id="ARBA00023136"/>
    </source>
</evidence>
<dbReference type="InterPro" id="IPR018170">
    <property type="entry name" value="Aldo/ket_reductase_CS"/>
</dbReference>
<evidence type="ECO:0000259" key="18">
    <source>
        <dbReference type="Pfam" id="PF00248"/>
    </source>
</evidence>
<dbReference type="GO" id="GO:0008106">
    <property type="term" value="F:alcohol dehydrogenase (NADP+) activity"/>
    <property type="evidence" value="ECO:0007669"/>
    <property type="project" value="UniProtKB-EC"/>
</dbReference>
<reference evidence="20" key="1">
    <citation type="submission" date="2023-03" db="EMBL/GenBank/DDBJ databases">
        <title>Electrophorus voltai genome.</title>
        <authorList>
            <person name="Bian C."/>
        </authorList>
    </citation>
    <scope>NUCLEOTIDE SEQUENCE</scope>
    <source>
        <strain evidence="20">CB-2022</strain>
        <tissue evidence="20">Muscle</tissue>
    </source>
</reference>
<dbReference type="SUPFAM" id="SSF51430">
    <property type="entry name" value="NAD(P)-linked oxidoreductase"/>
    <property type="match status" value="1"/>
</dbReference>
<dbReference type="SUPFAM" id="SSF48452">
    <property type="entry name" value="TPR-like"/>
    <property type="match status" value="1"/>
</dbReference>
<dbReference type="GO" id="GO:0016324">
    <property type="term" value="C:apical plasma membrane"/>
    <property type="evidence" value="ECO:0007669"/>
    <property type="project" value="UniProtKB-SubCell"/>
</dbReference>
<name>A0AAD8ZCA3_9TELE</name>
<dbReference type="PANTHER" id="PTHR11732">
    <property type="entry name" value="ALDO/KETO REDUCTASE"/>
    <property type="match status" value="1"/>
</dbReference>
<evidence type="ECO:0000256" key="5">
    <source>
        <dbReference type="ARBA" id="ARBA00022490"/>
    </source>
</evidence>
<dbReference type="Pfam" id="PF00248">
    <property type="entry name" value="Aldo_ket_red"/>
    <property type="match status" value="1"/>
</dbReference>
<evidence type="ECO:0000256" key="7">
    <source>
        <dbReference type="ARBA" id="ARBA00023002"/>
    </source>
</evidence>
<dbReference type="SMART" id="SM00028">
    <property type="entry name" value="TPR"/>
    <property type="match status" value="2"/>
</dbReference>
<dbReference type="EMBL" id="JAROKS010000015">
    <property type="protein sequence ID" value="KAK1796707.1"/>
    <property type="molecule type" value="Genomic_DNA"/>
</dbReference>
<feature type="region of interest" description="Disordered" evidence="17">
    <location>
        <begin position="480"/>
        <end position="627"/>
    </location>
</feature>
<dbReference type="Proteomes" id="UP001239994">
    <property type="component" value="Unassembled WGS sequence"/>
</dbReference>
<keyword evidence="8" id="KW-0472">Membrane</keyword>
<organism evidence="20 21">
    <name type="scientific">Electrophorus voltai</name>
    <dbReference type="NCBI Taxonomy" id="2609070"/>
    <lineage>
        <taxon>Eukaryota</taxon>
        <taxon>Metazoa</taxon>
        <taxon>Chordata</taxon>
        <taxon>Craniata</taxon>
        <taxon>Vertebrata</taxon>
        <taxon>Euteleostomi</taxon>
        <taxon>Actinopterygii</taxon>
        <taxon>Neopterygii</taxon>
        <taxon>Teleostei</taxon>
        <taxon>Ostariophysi</taxon>
        <taxon>Gymnotiformes</taxon>
        <taxon>Gymnotoidei</taxon>
        <taxon>Gymnotidae</taxon>
        <taxon>Electrophorus</taxon>
    </lineage>
</organism>
<evidence type="ECO:0000256" key="14">
    <source>
        <dbReference type="ARBA" id="ARBA00055218"/>
    </source>
</evidence>
<dbReference type="AlphaFoldDB" id="A0AAD8ZCA3"/>
<evidence type="ECO:0000313" key="20">
    <source>
        <dbReference type="EMBL" id="KAK1796707.1"/>
    </source>
</evidence>
<dbReference type="CDD" id="cd19106">
    <property type="entry name" value="AKR_AKR1A1-4"/>
    <property type="match status" value="1"/>
</dbReference>
<dbReference type="InterPro" id="IPR011990">
    <property type="entry name" value="TPR-like_helical_dom_sf"/>
</dbReference>
<feature type="compositionally biased region" description="Basic and acidic residues" evidence="17">
    <location>
        <begin position="432"/>
        <end position="445"/>
    </location>
</feature>
<dbReference type="PROSITE" id="PS50005">
    <property type="entry name" value="TPR"/>
    <property type="match status" value="2"/>
</dbReference>
<feature type="compositionally biased region" description="Polar residues" evidence="17">
    <location>
        <begin position="820"/>
        <end position="829"/>
    </location>
</feature>